<reference evidence="1" key="1">
    <citation type="submission" date="2017-04" db="EMBL/GenBank/DDBJ databases">
        <title>Genome deletions in a multicellular cyanobacterial endosymbiont for morphological adaptation in marine diatoms.</title>
        <authorList>
            <person name="Wang Y."/>
            <person name="Gao H."/>
            <person name="Li R."/>
            <person name="Xu X."/>
        </authorList>
    </citation>
    <scope>NUCLEOTIDE SEQUENCE</scope>
    <source>
        <strain evidence="1">FACHB 800</strain>
    </source>
</reference>
<dbReference type="AlphaFoldDB" id="A0A975TAR9"/>
<name>A0A975TAR9_9NOST</name>
<organism evidence="1 2">
    <name type="scientific">Richelia sinica FACHB-800</name>
    <dbReference type="NCBI Taxonomy" id="1357546"/>
    <lineage>
        <taxon>Bacteria</taxon>
        <taxon>Bacillati</taxon>
        <taxon>Cyanobacteriota</taxon>
        <taxon>Cyanophyceae</taxon>
        <taxon>Nostocales</taxon>
        <taxon>Nostocaceae</taxon>
        <taxon>Richelia</taxon>
    </lineage>
</organism>
<evidence type="ECO:0000313" key="1">
    <source>
        <dbReference type="EMBL" id="QXE24506.1"/>
    </source>
</evidence>
<sequence length="44" mass="4824">MKVATKIVVLTPDRLITKPLCSPNLLALIENLKFGGKALFLLDD</sequence>
<accession>A0A975TAR9</accession>
<dbReference type="EMBL" id="CP021056">
    <property type="protein sequence ID" value="QXE24506.1"/>
    <property type="molecule type" value="Genomic_DNA"/>
</dbReference>
<dbReference type="Proteomes" id="UP000683511">
    <property type="component" value="Chromosome"/>
</dbReference>
<evidence type="ECO:0000313" key="2">
    <source>
        <dbReference type="Proteomes" id="UP000683511"/>
    </source>
</evidence>
<protein>
    <submittedName>
        <fullName evidence="1">Uncharacterized protein</fullName>
    </submittedName>
</protein>
<proteinExistence type="predicted"/>
<gene>
    <name evidence="1" type="ORF">B6N60_03211</name>
</gene>
<keyword evidence="2" id="KW-1185">Reference proteome</keyword>
<dbReference type="KEGG" id="rsin:B6N60_03211"/>